<feature type="compositionally biased region" description="Polar residues" evidence="1">
    <location>
        <begin position="389"/>
        <end position="402"/>
    </location>
</feature>
<name>A0A384K3S4_BOTFB</name>
<evidence type="ECO:0008006" key="4">
    <source>
        <dbReference type="Google" id="ProtNLM"/>
    </source>
</evidence>
<dbReference type="InterPro" id="IPR007681">
    <property type="entry name" value="Mog1"/>
</dbReference>
<dbReference type="VEuPathDB" id="FungiDB:Bcin15g00570"/>
<dbReference type="KEGG" id="bfu:BCIN_15g00570"/>
<dbReference type="GO" id="GO:0031267">
    <property type="term" value="F:small GTPase binding"/>
    <property type="evidence" value="ECO:0007669"/>
    <property type="project" value="TreeGrafter"/>
</dbReference>
<dbReference type="EMBL" id="CP009819">
    <property type="protein sequence ID" value="ATZ57479.1"/>
    <property type="molecule type" value="Genomic_DNA"/>
</dbReference>
<dbReference type="GO" id="GO:0005634">
    <property type="term" value="C:nucleus"/>
    <property type="evidence" value="ECO:0007669"/>
    <property type="project" value="TreeGrafter"/>
</dbReference>
<reference evidence="2 3" key="3">
    <citation type="journal article" date="2017" name="Mol. Plant Pathol.">
        <title>A gapless genome sequence of the fungus Botrytis cinerea.</title>
        <authorList>
            <person name="Van Kan J.A."/>
            <person name="Stassen J.H."/>
            <person name="Mosbach A."/>
            <person name="Van Der Lee T.A."/>
            <person name="Faino L."/>
            <person name="Farmer A.D."/>
            <person name="Papasotiriou D.G."/>
            <person name="Zhou S."/>
            <person name="Seidl M.F."/>
            <person name="Cottam E."/>
            <person name="Edel D."/>
            <person name="Hahn M."/>
            <person name="Schwartz D.C."/>
            <person name="Dietrich R.A."/>
            <person name="Widdison S."/>
            <person name="Scalliet G."/>
        </authorList>
    </citation>
    <scope>NUCLEOTIDE SEQUENCE [LARGE SCALE GENOMIC DNA]</scope>
    <source>
        <strain evidence="2 3">B05.10</strain>
    </source>
</reference>
<sequence>MTESHTSQPWDLSCAIELHNLLSASTLNSDLPYSYYFLPEDEPSFADRSARTLGDFTPIWDHLGVDATATCQDPDVEPNESAPSSYTSEGLFSDLNSLPSSATDDSDIPDIYQDYVTKSRTVRSKDKVQGTKFTKLQQRGTRAKVSEDLISFPKETSIRQISKTKTDFRSPFPADRLFHVQSPRLHGKIRGKALSDAWTDENESSGLESEIETPSRTKSATHLSRGPVVFNTLEKKNTVLRKGVIYPLYDLTREEKRIRIAEKLSNQLRIDRKLSGGSSDVEAIHVFVDFSNIIIGFKNTLKCVRGFPEQEKMAESPPFSFCSLASIMERARPVARRILLGSRLNNKDTPTHFEEARTCGYETSVLDRVFKIRELTTEKARGGQGNGYLTGQSSKPENSVSSQSAKSAFVEQGVDEILQLKMIESLADYSTPSTVILATGDGAEAEYSGGFFKSVERALSKGWNVELVAWSRGLNYEYKKLSFQNRWGKQFRLILLDDFSEELLAIYKKVPTPQTKPVKK</sequence>
<dbReference type="AlphaFoldDB" id="A0A384K3S4"/>
<keyword evidence="3" id="KW-1185">Reference proteome</keyword>
<dbReference type="Proteomes" id="UP000001798">
    <property type="component" value="Chromosome 15"/>
</dbReference>
<organism evidence="2 3">
    <name type="scientific">Botryotinia fuckeliana (strain B05.10)</name>
    <name type="common">Noble rot fungus</name>
    <name type="synonym">Botrytis cinerea</name>
    <dbReference type="NCBI Taxonomy" id="332648"/>
    <lineage>
        <taxon>Eukaryota</taxon>
        <taxon>Fungi</taxon>
        <taxon>Dikarya</taxon>
        <taxon>Ascomycota</taxon>
        <taxon>Pezizomycotina</taxon>
        <taxon>Leotiomycetes</taxon>
        <taxon>Helotiales</taxon>
        <taxon>Sclerotiniaceae</taxon>
        <taxon>Botrytis</taxon>
    </lineage>
</organism>
<proteinExistence type="predicted"/>
<dbReference type="OrthoDB" id="5590473at2759"/>
<dbReference type="CDD" id="cd18724">
    <property type="entry name" value="PIN_LabA-like"/>
    <property type="match status" value="1"/>
</dbReference>
<feature type="region of interest" description="Disordered" evidence="1">
    <location>
        <begin position="200"/>
        <end position="220"/>
    </location>
</feature>
<dbReference type="Gene3D" id="3.40.50.1010">
    <property type="entry name" value="5'-nuclease"/>
    <property type="match status" value="1"/>
</dbReference>
<feature type="region of interest" description="Disordered" evidence="1">
    <location>
        <begin position="382"/>
        <end position="402"/>
    </location>
</feature>
<feature type="compositionally biased region" description="Polar residues" evidence="1">
    <location>
        <begin position="204"/>
        <end position="220"/>
    </location>
</feature>
<evidence type="ECO:0000313" key="3">
    <source>
        <dbReference type="Proteomes" id="UP000001798"/>
    </source>
</evidence>
<dbReference type="RefSeq" id="XP_024553173.1">
    <property type="nucleotide sequence ID" value="XM_024697359.1"/>
</dbReference>
<dbReference type="GO" id="GO:0005085">
    <property type="term" value="F:guanyl-nucleotide exchange factor activity"/>
    <property type="evidence" value="ECO:0007669"/>
    <property type="project" value="TreeGrafter"/>
</dbReference>
<dbReference type="GeneID" id="5426246"/>
<evidence type="ECO:0000256" key="1">
    <source>
        <dbReference type="SAM" id="MobiDB-lite"/>
    </source>
</evidence>
<reference evidence="2 3" key="1">
    <citation type="journal article" date="2011" name="PLoS Genet.">
        <title>Genomic analysis of the necrotrophic fungal pathogens Sclerotinia sclerotiorum and Botrytis cinerea.</title>
        <authorList>
            <person name="Amselem J."/>
            <person name="Cuomo C.A."/>
            <person name="van Kan J.A."/>
            <person name="Viaud M."/>
            <person name="Benito E.P."/>
            <person name="Couloux A."/>
            <person name="Coutinho P.M."/>
            <person name="de Vries R.P."/>
            <person name="Dyer P.S."/>
            <person name="Fillinger S."/>
            <person name="Fournier E."/>
            <person name="Gout L."/>
            <person name="Hahn M."/>
            <person name="Kohn L."/>
            <person name="Lapalu N."/>
            <person name="Plummer K.M."/>
            <person name="Pradier J.M."/>
            <person name="Quevillon E."/>
            <person name="Sharon A."/>
            <person name="Simon A."/>
            <person name="ten Have A."/>
            <person name="Tudzynski B."/>
            <person name="Tudzynski P."/>
            <person name="Wincker P."/>
            <person name="Andrew M."/>
            <person name="Anthouard V."/>
            <person name="Beever R.E."/>
            <person name="Beffa R."/>
            <person name="Benoit I."/>
            <person name="Bouzid O."/>
            <person name="Brault B."/>
            <person name="Chen Z."/>
            <person name="Choquer M."/>
            <person name="Collemare J."/>
            <person name="Cotton P."/>
            <person name="Danchin E.G."/>
            <person name="Da Silva C."/>
            <person name="Gautier A."/>
            <person name="Giraud C."/>
            <person name="Giraud T."/>
            <person name="Gonzalez C."/>
            <person name="Grossetete S."/>
            <person name="Guldener U."/>
            <person name="Henrissat B."/>
            <person name="Howlett B.J."/>
            <person name="Kodira C."/>
            <person name="Kretschmer M."/>
            <person name="Lappartient A."/>
            <person name="Leroch M."/>
            <person name="Levis C."/>
            <person name="Mauceli E."/>
            <person name="Neuveglise C."/>
            <person name="Oeser B."/>
            <person name="Pearson M."/>
            <person name="Poulain J."/>
            <person name="Poussereau N."/>
            <person name="Quesneville H."/>
            <person name="Rascle C."/>
            <person name="Schumacher J."/>
            <person name="Segurens B."/>
            <person name="Sexton A."/>
            <person name="Silva E."/>
            <person name="Sirven C."/>
            <person name="Soanes D.M."/>
            <person name="Talbot N.J."/>
            <person name="Templeton M."/>
            <person name="Yandava C."/>
            <person name="Yarden O."/>
            <person name="Zeng Q."/>
            <person name="Rollins J.A."/>
            <person name="Lebrun M.H."/>
            <person name="Dickman M."/>
        </authorList>
    </citation>
    <scope>NUCLEOTIDE SEQUENCE [LARGE SCALE GENOMIC DNA]</scope>
    <source>
        <strain evidence="2 3">B05.10</strain>
    </source>
</reference>
<dbReference type="PANTHER" id="PTHR15837:SF5">
    <property type="entry name" value="NYN DOMAIN-CONTAINING PROTEIN"/>
    <property type="match status" value="1"/>
</dbReference>
<accession>A0A384K3S4</accession>
<dbReference type="GO" id="GO:0006606">
    <property type="term" value="P:protein import into nucleus"/>
    <property type="evidence" value="ECO:0007669"/>
    <property type="project" value="TreeGrafter"/>
</dbReference>
<gene>
    <name evidence="2" type="ORF">BCIN_15g00570</name>
</gene>
<protein>
    <recommendedName>
        <fullName evidence="4">NYN domain-containing protein</fullName>
    </recommendedName>
</protein>
<evidence type="ECO:0000313" key="2">
    <source>
        <dbReference type="EMBL" id="ATZ57479.1"/>
    </source>
</evidence>
<reference evidence="2 3" key="2">
    <citation type="journal article" date="2012" name="Eukaryot. Cell">
        <title>Genome update of Botrytis cinerea strains B05.10 and T4.</title>
        <authorList>
            <person name="Staats M."/>
            <person name="van Kan J.A."/>
        </authorList>
    </citation>
    <scope>NUCLEOTIDE SEQUENCE [LARGE SCALE GENOMIC DNA]</scope>
    <source>
        <strain evidence="2 3">B05.10</strain>
    </source>
</reference>
<dbReference type="PANTHER" id="PTHR15837">
    <property type="entry name" value="RAN GUANINE NUCLEOTIDE RELEASE FACTOR"/>
    <property type="match status" value="1"/>
</dbReference>